<evidence type="ECO:0008006" key="4">
    <source>
        <dbReference type="Google" id="ProtNLM"/>
    </source>
</evidence>
<comment type="caution">
    <text evidence="2">The sequence shown here is derived from an EMBL/GenBank/DDBJ whole genome shotgun (WGS) entry which is preliminary data.</text>
</comment>
<dbReference type="Pfam" id="PF13650">
    <property type="entry name" value="Asp_protease_2"/>
    <property type="match status" value="1"/>
</dbReference>
<evidence type="ECO:0000256" key="1">
    <source>
        <dbReference type="SAM" id="MobiDB-lite"/>
    </source>
</evidence>
<reference evidence="3" key="1">
    <citation type="journal article" date="2019" name="Int. J. Syst. Evol. Microbiol.">
        <title>The Global Catalogue of Microorganisms (GCM) 10K type strain sequencing project: providing services to taxonomists for standard genome sequencing and annotation.</title>
        <authorList>
            <consortium name="The Broad Institute Genomics Platform"/>
            <consortium name="The Broad Institute Genome Sequencing Center for Infectious Disease"/>
            <person name="Wu L."/>
            <person name="Ma J."/>
        </authorList>
    </citation>
    <scope>NUCLEOTIDE SEQUENCE [LARGE SCALE GENOMIC DNA]</scope>
    <source>
        <strain evidence="3">JCM 16904</strain>
    </source>
</reference>
<gene>
    <name evidence="2" type="ORF">GCM10022224_052210</name>
</gene>
<evidence type="ECO:0000313" key="3">
    <source>
        <dbReference type="Proteomes" id="UP001500902"/>
    </source>
</evidence>
<proteinExistence type="predicted"/>
<dbReference type="Gene3D" id="2.40.70.10">
    <property type="entry name" value="Acid Proteases"/>
    <property type="match status" value="1"/>
</dbReference>
<name>A0ABP7C942_9ACTN</name>
<organism evidence="2 3">
    <name type="scientific">Nonomuraea antimicrobica</name>
    <dbReference type="NCBI Taxonomy" id="561173"/>
    <lineage>
        <taxon>Bacteria</taxon>
        <taxon>Bacillati</taxon>
        <taxon>Actinomycetota</taxon>
        <taxon>Actinomycetes</taxon>
        <taxon>Streptosporangiales</taxon>
        <taxon>Streptosporangiaceae</taxon>
        <taxon>Nonomuraea</taxon>
    </lineage>
</organism>
<dbReference type="InterPro" id="IPR006311">
    <property type="entry name" value="TAT_signal"/>
</dbReference>
<dbReference type="PROSITE" id="PS51318">
    <property type="entry name" value="TAT"/>
    <property type="match status" value="1"/>
</dbReference>
<keyword evidence="3" id="KW-1185">Reference proteome</keyword>
<dbReference type="InterPro" id="IPR021109">
    <property type="entry name" value="Peptidase_aspartic_dom_sf"/>
</dbReference>
<feature type="region of interest" description="Disordered" evidence="1">
    <location>
        <begin position="43"/>
        <end position="66"/>
    </location>
</feature>
<feature type="compositionally biased region" description="Low complexity" evidence="1">
    <location>
        <begin position="43"/>
        <end position="52"/>
    </location>
</feature>
<accession>A0ABP7C942</accession>
<dbReference type="EMBL" id="BAAAZP010000097">
    <property type="protein sequence ID" value="GAA3681450.1"/>
    <property type="molecule type" value="Genomic_DNA"/>
</dbReference>
<dbReference type="InterPro" id="IPR011990">
    <property type="entry name" value="TPR-like_helical_dom_sf"/>
</dbReference>
<sequence>MMNSERSAEGMRRRRFLKQAGLAAAAGAALPLLDVGGAGALAAAEPTSGPTTGPTPGPTADPDQLFKDGRFKEAELGYRRRLRDNADDAHAAGQIGYIALLSNRFADAERFLTKAADLKPDDQFVLYQLADCYVRQDRLTEAVPWLRRRGTATDLAHATLYERIEGKPWQVHGPQTTRIPFLGLDPLPHMEISINGTAPKIFQLDTGGTTAGLTMELAREAGLKVVSTSTGSADGQRFTMYYGIAESVRIGDLEVRNAPVHWNEAIRPPLPDGSQAQGTIGTVHFYHFLTTMDYGHKQFVLRRKTEANLRRFRAEAGRLPGDVLPLWLAKDHFPLTLGSLNDYGPRVATFDTGGPGRGMGTSLAMAERAGIQLGAPEEINGKVRYAIYPERISLGKATRRRVKGWAEENPRVDDDMRFDTIANFTHDFFKPFAITFDYAHMNLYITGDSMTPDAAR</sequence>
<dbReference type="Proteomes" id="UP001500902">
    <property type="component" value="Unassembled WGS sequence"/>
</dbReference>
<protein>
    <recommendedName>
        <fullName evidence="4">Tetratricopeptide repeat protein</fullName>
    </recommendedName>
</protein>
<dbReference type="Gene3D" id="1.25.40.10">
    <property type="entry name" value="Tetratricopeptide repeat domain"/>
    <property type="match status" value="1"/>
</dbReference>
<dbReference type="SUPFAM" id="SSF48452">
    <property type="entry name" value="TPR-like"/>
    <property type="match status" value="1"/>
</dbReference>
<dbReference type="Pfam" id="PF14559">
    <property type="entry name" value="TPR_19"/>
    <property type="match status" value="1"/>
</dbReference>
<evidence type="ECO:0000313" key="2">
    <source>
        <dbReference type="EMBL" id="GAA3681450.1"/>
    </source>
</evidence>